<proteinExistence type="inferred from homology"/>
<dbReference type="InterPro" id="IPR001173">
    <property type="entry name" value="Glyco_trans_2-like"/>
</dbReference>
<dbReference type="Proteomes" id="UP000254209">
    <property type="component" value="Unassembled WGS sequence"/>
</dbReference>
<gene>
    <name evidence="4" type="ORF">NCTC10283_02280</name>
</gene>
<dbReference type="EC" id="2.4.1.-" evidence="4"/>
<keyword evidence="2" id="KW-0472">Membrane</keyword>
<protein>
    <submittedName>
        <fullName evidence="4">PGL/p-HBAD biosynthesis glycosyltransferase Rv2957/MT3031</fullName>
        <ecNumber evidence="4">2.4.1.-</ecNumber>
    </submittedName>
</protein>
<dbReference type="PANTHER" id="PTHR43630:SF2">
    <property type="entry name" value="GLYCOSYLTRANSFERASE"/>
    <property type="match status" value="1"/>
</dbReference>
<dbReference type="GO" id="GO:0016757">
    <property type="term" value="F:glycosyltransferase activity"/>
    <property type="evidence" value="ECO:0007669"/>
    <property type="project" value="UniProtKB-KW"/>
</dbReference>
<keyword evidence="4" id="KW-0328">Glycosyltransferase</keyword>
<evidence type="ECO:0000256" key="2">
    <source>
        <dbReference type="SAM" id="Phobius"/>
    </source>
</evidence>
<evidence type="ECO:0000256" key="1">
    <source>
        <dbReference type="ARBA" id="ARBA00038494"/>
    </source>
</evidence>
<comment type="similarity">
    <text evidence="1">Belongs to the glycosyltransferase 2 family. WaaE/KdtX subfamily.</text>
</comment>
<dbReference type="OrthoDB" id="9815923at2"/>
<dbReference type="SUPFAM" id="SSF53448">
    <property type="entry name" value="Nucleotide-diphospho-sugar transferases"/>
    <property type="match status" value="1"/>
</dbReference>
<dbReference type="AlphaFoldDB" id="A0A376BUX4"/>
<feature type="domain" description="Glycosyltransferase 2-like" evidence="3">
    <location>
        <begin position="8"/>
        <end position="109"/>
    </location>
</feature>
<dbReference type="RefSeq" id="WP_034291031.1">
    <property type="nucleotide sequence ID" value="NZ_CP091519.2"/>
</dbReference>
<dbReference type="PANTHER" id="PTHR43630">
    <property type="entry name" value="POLY-BETA-1,6-N-ACETYL-D-GLUCOSAMINE SYNTHASE"/>
    <property type="match status" value="1"/>
</dbReference>
<keyword evidence="4" id="KW-0808">Transferase</keyword>
<feature type="transmembrane region" description="Helical" evidence="2">
    <location>
        <begin position="231"/>
        <end position="253"/>
    </location>
</feature>
<keyword evidence="5" id="KW-1185">Reference proteome</keyword>
<dbReference type="Gene3D" id="3.90.550.10">
    <property type="entry name" value="Spore Coat Polysaccharide Biosynthesis Protein SpsA, Chain A"/>
    <property type="match status" value="1"/>
</dbReference>
<dbReference type="EMBL" id="UFSO01000003">
    <property type="protein sequence ID" value="SSY80719.1"/>
    <property type="molecule type" value="Genomic_DNA"/>
</dbReference>
<dbReference type="CDD" id="cd02511">
    <property type="entry name" value="Beta4Glucosyltransferase"/>
    <property type="match status" value="1"/>
</dbReference>
<evidence type="ECO:0000313" key="4">
    <source>
        <dbReference type="EMBL" id="SSY80719.1"/>
    </source>
</evidence>
<dbReference type="STRING" id="1120980.GCA_000745955_00332"/>
<sequence length="260" mass="29747">MNTNPLLTVALITKNEAHQLAACLDSIAPLHCEIIVIDSGSTDNTLKIAQQYGANCHIFSDWQGFGVQRNRAHEFIHTPWVLWLDADERLSEQTCQDILFRLPETPADGRTVFSINRLTIAYGHAIRHCGWYPDRVVRLYPVAHCAYNFDLVHESVQTQPETKIIPLADHVYHETYTDLNQHLNKLMHYTSAWAQQYQGKRQASPISACWKACFSFLRIYVLKKGVLDGKAGLIIAVMGAIYTFVKYTQLWLLNQKSERM</sequence>
<reference evidence="4 5" key="1">
    <citation type="submission" date="2018-06" db="EMBL/GenBank/DDBJ databases">
        <authorList>
            <consortium name="Pathogen Informatics"/>
            <person name="Doyle S."/>
        </authorList>
    </citation>
    <scope>NUCLEOTIDE SEQUENCE [LARGE SCALE GENOMIC DNA]</scope>
    <source>
        <strain evidence="4 5">NCTC10283</strain>
    </source>
</reference>
<dbReference type="Pfam" id="PF00535">
    <property type="entry name" value="Glycos_transf_2"/>
    <property type="match status" value="1"/>
</dbReference>
<evidence type="ECO:0000313" key="5">
    <source>
        <dbReference type="Proteomes" id="UP000254209"/>
    </source>
</evidence>
<keyword evidence="2" id="KW-1133">Transmembrane helix</keyword>
<evidence type="ECO:0000259" key="3">
    <source>
        <dbReference type="Pfam" id="PF00535"/>
    </source>
</evidence>
<organism evidence="4 5">
    <name type="scientific">Alysiella crassa</name>
    <dbReference type="NCBI Taxonomy" id="153491"/>
    <lineage>
        <taxon>Bacteria</taxon>
        <taxon>Pseudomonadati</taxon>
        <taxon>Pseudomonadota</taxon>
        <taxon>Betaproteobacteria</taxon>
        <taxon>Neisseriales</taxon>
        <taxon>Neisseriaceae</taxon>
        <taxon>Alysiella</taxon>
    </lineage>
</organism>
<name>A0A376BUX4_9NEIS</name>
<keyword evidence="2" id="KW-0812">Transmembrane</keyword>
<dbReference type="InterPro" id="IPR029044">
    <property type="entry name" value="Nucleotide-diphossugar_trans"/>
</dbReference>
<accession>A0A376BUX4</accession>